<organism evidence="2 3">
    <name type="scientific">Paramecium sonneborni</name>
    <dbReference type="NCBI Taxonomy" id="65129"/>
    <lineage>
        <taxon>Eukaryota</taxon>
        <taxon>Sar</taxon>
        <taxon>Alveolata</taxon>
        <taxon>Ciliophora</taxon>
        <taxon>Intramacronucleata</taxon>
        <taxon>Oligohymenophorea</taxon>
        <taxon>Peniculida</taxon>
        <taxon>Parameciidae</taxon>
        <taxon>Paramecium</taxon>
    </lineage>
</organism>
<sequence length="212" mass="24982">MVRKFHSIDLQPQFLTQYIALSGHMYQHVFSVERVPCLLPQHLAQDPWHYKAETITFLIETLPFEELVINLLDPVMVVEFIVKLKVLMLAVVVQQNPREMLICYKLLIYIIFVLAPIVYQTQSRLFQFQENMRSYVIKYIEQLFVDKLFIEVADKNQEFKVIQLPSCDEQFIQFAGIFGSPIQLMNPSVSKLLNRFIDVNYELILTHMHVIS</sequence>
<evidence type="ECO:0000313" key="2">
    <source>
        <dbReference type="EMBL" id="CAD8089106.1"/>
    </source>
</evidence>
<keyword evidence="1" id="KW-0472">Membrane</keyword>
<keyword evidence="1" id="KW-1133">Transmembrane helix</keyword>
<reference evidence="2" key="1">
    <citation type="submission" date="2021-01" db="EMBL/GenBank/DDBJ databases">
        <authorList>
            <consortium name="Genoscope - CEA"/>
            <person name="William W."/>
        </authorList>
    </citation>
    <scope>NUCLEOTIDE SEQUENCE</scope>
</reference>
<dbReference type="EMBL" id="CAJJDN010000053">
    <property type="protein sequence ID" value="CAD8089106.1"/>
    <property type="molecule type" value="Genomic_DNA"/>
</dbReference>
<proteinExistence type="predicted"/>
<evidence type="ECO:0000256" key="1">
    <source>
        <dbReference type="SAM" id="Phobius"/>
    </source>
</evidence>
<evidence type="ECO:0000313" key="3">
    <source>
        <dbReference type="Proteomes" id="UP000692954"/>
    </source>
</evidence>
<accession>A0A8S1NFI6</accession>
<gene>
    <name evidence="2" type="ORF">PSON_ATCC_30995.1.T0530277</name>
</gene>
<feature type="transmembrane region" description="Helical" evidence="1">
    <location>
        <begin position="100"/>
        <end position="119"/>
    </location>
</feature>
<keyword evidence="3" id="KW-1185">Reference proteome</keyword>
<comment type="caution">
    <text evidence="2">The sequence shown here is derived from an EMBL/GenBank/DDBJ whole genome shotgun (WGS) entry which is preliminary data.</text>
</comment>
<keyword evidence="1" id="KW-0812">Transmembrane</keyword>
<dbReference type="Proteomes" id="UP000692954">
    <property type="component" value="Unassembled WGS sequence"/>
</dbReference>
<dbReference type="AlphaFoldDB" id="A0A8S1NFI6"/>
<name>A0A8S1NFI6_9CILI</name>
<protein>
    <submittedName>
        <fullName evidence="2">Uncharacterized protein</fullName>
    </submittedName>
</protein>